<evidence type="ECO:0000256" key="2">
    <source>
        <dbReference type="ARBA" id="ARBA00022737"/>
    </source>
</evidence>
<dbReference type="Gene3D" id="3.40.50.300">
    <property type="entry name" value="P-loop containing nucleotide triphosphate hydrolases"/>
    <property type="match status" value="1"/>
</dbReference>
<keyword evidence="1 3" id="KW-0853">WD repeat</keyword>
<dbReference type="PROSITE" id="PS50294">
    <property type="entry name" value="WD_REPEATS_REGION"/>
    <property type="match status" value="4"/>
</dbReference>
<proteinExistence type="predicted"/>
<accession>A0A8H7D6A1</accession>
<feature type="repeat" description="WD" evidence="3">
    <location>
        <begin position="996"/>
        <end position="1037"/>
    </location>
</feature>
<reference evidence="5" key="1">
    <citation type="submission" date="2020-05" db="EMBL/GenBank/DDBJ databases">
        <title>Mycena genomes resolve the evolution of fungal bioluminescence.</title>
        <authorList>
            <person name="Tsai I.J."/>
        </authorList>
    </citation>
    <scope>NUCLEOTIDE SEQUENCE</scope>
    <source>
        <strain evidence="5">CCC161011</strain>
    </source>
</reference>
<comment type="caution">
    <text evidence="5">The sequence shown here is derived from an EMBL/GenBank/DDBJ whole genome shotgun (WGS) entry which is preliminary data.</text>
</comment>
<dbReference type="PROSITE" id="PS50837">
    <property type="entry name" value="NACHT"/>
    <property type="match status" value="1"/>
</dbReference>
<name>A0A8H7D6A1_9AGAR</name>
<evidence type="ECO:0000313" key="5">
    <source>
        <dbReference type="EMBL" id="KAF7362995.1"/>
    </source>
</evidence>
<dbReference type="Proteomes" id="UP000620124">
    <property type="component" value="Unassembled WGS sequence"/>
</dbReference>
<dbReference type="InterPro" id="IPR019775">
    <property type="entry name" value="WD40_repeat_CS"/>
</dbReference>
<dbReference type="InterPro" id="IPR056884">
    <property type="entry name" value="NPHP3-like_N"/>
</dbReference>
<dbReference type="SUPFAM" id="SSF52540">
    <property type="entry name" value="P-loop containing nucleoside triphosphate hydrolases"/>
    <property type="match status" value="1"/>
</dbReference>
<feature type="repeat" description="WD" evidence="3">
    <location>
        <begin position="826"/>
        <end position="859"/>
    </location>
</feature>
<dbReference type="InterPro" id="IPR027417">
    <property type="entry name" value="P-loop_NTPase"/>
</dbReference>
<organism evidence="5 6">
    <name type="scientific">Mycena venus</name>
    <dbReference type="NCBI Taxonomy" id="2733690"/>
    <lineage>
        <taxon>Eukaryota</taxon>
        <taxon>Fungi</taxon>
        <taxon>Dikarya</taxon>
        <taxon>Basidiomycota</taxon>
        <taxon>Agaricomycotina</taxon>
        <taxon>Agaricomycetes</taxon>
        <taxon>Agaricomycetidae</taxon>
        <taxon>Agaricales</taxon>
        <taxon>Marasmiineae</taxon>
        <taxon>Mycenaceae</taxon>
        <taxon>Mycena</taxon>
    </lineage>
</organism>
<evidence type="ECO:0000256" key="1">
    <source>
        <dbReference type="ARBA" id="ARBA00022574"/>
    </source>
</evidence>
<sequence>MLKFAKPVAELNSVAKAVVEVVEAMVDTVEKIAKRNEDVMSLIEDLTKAVEYVHLFAPEDLKTLEESLHELDTIGKGVQQLVQGYVSGTLPLDDFLPSFMELCIASNFISQRHQYEKLMDLKSNLTQMEERSAKALIFSLQILSWRPFSQKSHRDRESIRECAAGTREGVIQDIETWLDNGSSPQNIFWLRGFPGSGKSTIALTLAKKLRQRRPTPVVSSFFFHRATPSSARDLWGKVMLDLCKLDTLFAKAVVESLQAESLDRDTDTPEDLFRRLIAEPINACKKTAGVQRPVFVVIDALDQFQGFSGNRNWEREKIMLSLQKWADLPKNFKLVITSRYDIAIRQRFSLPMDPPIAKIVELPVGDKGSYEDIRRFFEAEFPAIRKDHPSLGQNWPLKAEMEILIARAGGLFIYAATLIRLLRSKPTETLQLISDNKLSGVGNIAELYNKILDVSFSPEDQLLGLVRDVKDVVGVIALTADPKERRGVIVEILGIPSDTLDSICYKLNSVLDLNSLGFRHQSFIEHLTSGRNCRPDFAVDLHVERQKITLKYLEALKQCLRFNMGRLEHPFVPNPDVGHMKKALGSHIVHASLVWGQHLDDVAWPEVAEEASTFLENFFVYWLELLSLVGEPGSAIKNLMMVEKCMERSSKADPSTIKFIKDAKEFVETFCEPISKSAAHIYFSALPLTPTDSEILKCPADITKYFPRTISLSSHTPEEAKYLFQSEIMREKGSASVTSEEIQKKSPVTSLAISSAGFIAIPDSKCIRIRNASTGSDVTIPLHYNVGGVITCVSFSADGKLLASGSEDGVVRLWNAQDSRLLYECSPCHTGEVTSVIFLEDHVASGAKDGTVQVWDVNTLDAGKPLVYRPQNEDPVLSLAPVSNNRFISISSHQITALQFNSSEIKLDTCISLDHCASTSITCSQTDPWIVAGSADNSIQIWDADTGQESAVSPFTKHSAPVTCVAIHKDYVASGSEDHTIILWDCITGNAIAGPLHGHSDTVTCVGFSPDGKYLYSGSKDGTVRMWDVKPSAMSYASDSIDLGRNSVIDSDGRVLSLDGARLLWVPEVMDNDGWIRGPNDMEQWAWVPKVERERLCWGRCRAIIDGEPWKRLHFSDSGRPVLRRTTRRITALNWTSFEH</sequence>
<dbReference type="Gene3D" id="2.130.10.10">
    <property type="entry name" value="YVTN repeat-like/Quinoprotein amine dehydrogenase"/>
    <property type="match status" value="2"/>
</dbReference>
<dbReference type="InterPro" id="IPR036322">
    <property type="entry name" value="WD40_repeat_dom_sf"/>
</dbReference>
<dbReference type="CDD" id="cd00200">
    <property type="entry name" value="WD40"/>
    <property type="match status" value="1"/>
</dbReference>
<evidence type="ECO:0000313" key="6">
    <source>
        <dbReference type="Proteomes" id="UP000620124"/>
    </source>
</evidence>
<dbReference type="PRINTS" id="PR00320">
    <property type="entry name" value="GPROTEINBRPT"/>
</dbReference>
<dbReference type="Pfam" id="PF24883">
    <property type="entry name" value="NPHP3_N"/>
    <property type="match status" value="1"/>
</dbReference>
<feature type="repeat" description="WD" evidence="3">
    <location>
        <begin position="955"/>
        <end position="985"/>
    </location>
</feature>
<evidence type="ECO:0000259" key="4">
    <source>
        <dbReference type="PROSITE" id="PS50837"/>
    </source>
</evidence>
<dbReference type="PANTHER" id="PTHR22847">
    <property type="entry name" value="WD40 REPEAT PROTEIN"/>
    <property type="match status" value="1"/>
</dbReference>
<keyword evidence="2" id="KW-0677">Repeat</keyword>
<dbReference type="SMART" id="SM00320">
    <property type="entry name" value="WD40"/>
    <property type="match status" value="5"/>
</dbReference>
<dbReference type="InterPro" id="IPR007111">
    <property type="entry name" value="NACHT_NTPase"/>
</dbReference>
<dbReference type="Pfam" id="PF00400">
    <property type="entry name" value="WD40"/>
    <property type="match status" value="5"/>
</dbReference>
<dbReference type="PANTHER" id="PTHR22847:SF637">
    <property type="entry name" value="WD REPEAT DOMAIN 5B"/>
    <property type="match status" value="1"/>
</dbReference>
<keyword evidence="6" id="KW-1185">Reference proteome</keyword>
<dbReference type="InterPro" id="IPR020472">
    <property type="entry name" value="WD40_PAC1"/>
</dbReference>
<feature type="domain" description="NACHT" evidence="4">
    <location>
        <begin position="186"/>
        <end position="339"/>
    </location>
</feature>
<dbReference type="EMBL" id="JACAZI010000004">
    <property type="protein sequence ID" value="KAF7362995.1"/>
    <property type="molecule type" value="Genomic_DNA"/>
</dbReference>
<dbReference type="PROSITE" id="PS00678">
    <property type="entry name" value="WD_REPEATS_1"/>
    <property type="match status" value="3"/>
</dbReference>
<evidence type="ECO:0000256" key="3">
    <source>
        <dbReference type="PROSITE-ProRule" id="PRU00221"/>
    </source>
</evidence>
<dbReference type="AlphaFoldDB" id="A0A8H7D6A1"/>
<dbReference type="PROSITE" id="PS50082">
    <property type="entry name" value="WD_REPEATS_2"/>
    <property type="match status" value="5"/>
</dbReference>
<dbReference type="OrthoDB" id="674604at2759"/>
<dbReference type="InterPro" id="IPR001680">
    <property type="entry name" value="WD40_rpt"/>
</dbReference>
<protein>
    <submittedName>
        <fullName evidence="5">HNWD1 protein</fullName>
    </submittedName>
</protein>
<dbReference type="InterPro" id="IPR015943">
    <property type="entry name" value="WD40/YVTN_repeat-like_dom_sf"/>
</dbReference>
<feature type="repeat" description="WD" evidence="3">
    <location>
        <begin position="790"/>
        <end position="824"/>
    </location>
</feature>
<gene>
    <name evidence="5" type="ORF">MVEN_00651200</name>
</gene>
<feature type="repeat" description="WD" evidence="3">
    <location>
        <begin position="930"/>
        <end position="952"/>
    </location>
</feature>
<dbReference type="SUPFAM" id="SSF50978">
    <property type="entry name" value="WD40 repeat-like"/>
    <property type="match status" value="1"/>
</dbReference>
<dbReference type="GO" id="GO:1990234">
    <property type="term" value="C:transferase complex"/>
    <property type="evidence" value="ECO:0007669"/>
    <property type="project" value="UniProtKB-ARBA"/>
</dbReference>